<keyword evidence="9" id="KW-1185">Reference proteome</keyword>
<evidence type="ECO:0000259" key="7">
    <source>
        <dbReference type="PROSITE" id="PS50893"/>
    </source>
</evidence>
<dbReference type="RefSeq" id="WP_118991379.1">
    <property type="nucleotide sequence ID" value="NZ_CP023434.1"/>
</dbReference>
<dbReference type="GO" id="GO:0005524">
    <property type="term" value="F:ATP binding"/>
    <property type="evidence" value="ECO:0007669"/>
    <property type="project" value="UniProtKB-KW"/>
</dbReference>
<keyword evidence="2" id="KW-0813">Transport</keyword>
<dbReference type="PROSITE" id="PS00211">
    <property type="entry name" value="ABC_TRANSPORTER_1"/>
    <property type="match status" value="1"/>
</dbReference>
<dbReference type="GO" id="GO:0005886">
    <property type="term" value="C:plasma membrane"/>
    <property type="evidence" value="ECO:0007669"/>
    <property type="project" value="UniProtKB-SubCell"/>
</dbReference>
<evidence type="ECO:0000256" key="2">
    <source>
        <dbReference type="ARBA" id="ARBA00022448"/>
    </source>
</evidence>
<dbReference type="PANTHER" id="PTHR43166">
    <property type="entry name" value="AMINO ACID IMPORT ATP-BINDING PROTEIN"/>
    <property type="match status" value="1"/>
</dbReference>
<keyword evidence="4" id="KW-0547">Nucleotide-binding</keyword>
<proteinExistence type="predicted"/>
<keyword evidence="3" id="KW-1003">Cell membrane</keyword>
<dbReference type="EMBL" id="CP023434">
    <property type="protein sequence ID" value="AXY26523.1"/>
    <property type="molecule type" value="Genomic_DNA"/>
</dbReference>
<evidence type="ECO:0000313" key="9">
    <source>
        <dbReference type="Proteomes" id="UP000263232"/>
    </source>
</evidence>
<keyword evidence="5 8" id="KW-0067">ATP-binding</keyword>
<reference evidence="8 9" key="1">
    <citation type="submission" date="2017-09" db="EMBL/GenBank/DDBJ databases">
        <title>Complete genome sequence of Oxytococcus suis strain ZY16052.</title>
        <authorList>
            <person name="Li F."/>
        </authorList>
    </citation>
    <scope>NUCLEOTIDE SEQUENCE [LARGE SCALE GENOMIC DNA]</scope>
    <source>
        <strain evidence="8 9">ZY16052</strain>
    </source>
</reference>
<dbReference type="InterPro" id="IPR003593">
    <property type="entry name" value="AAA+_ATPase"/>
</dbReference>
<dbReference type="InterPro" id="IPR030679">
    <property type="entry name" value="ABC_ATPase_HisP-typ"/>
</dbReference>
<dbReference type="PIRSF" id="PIRSF039085">
    <property type="entry name" value="ABC_ATPase_HisP"/>
    <property type="match status" value="1"/>
</dbReference>
<organism evidence="8 9">
    <name type="scientific">Suicoccus acidiformans</name>
    <dbReference type="NCBI Taxonomy" id="2036206"/>
    <lineage>
        <taxon>Bacteria</taxon>
        <taxon>Bacillati</taxon>
        <taxon>Bacillota</taxon>
        <taxon>Bacilli</taxon>
        <taxon>Lactobacillales</taxon>
        <taxon>Aerococcaceae</taxon>
        <taxon>Suicoccus</taxon>
    </lineage>
</organism>
<feature type="domain" description="ABC transporter" evidence="7">
    <location>
        <begin position="2"/>
        <end position="239"/>
    </location>
</feature>
<name>A0A347WN66_9LACT</name>
<sequence length="247" mass="27641">MLKLEQWNKSFNNNQVLNNIHMEVSTGDVLTIIGSSGSGKSTLLRTINFLEQPDSGLITLGTQTYDVAHVSKQDILAIRRQTAMVFQNYALFSKKTALENVMENLLMVQKLPESEARDKASHYLEQVGMANRMDYYPSRLSGGQQQRVGIARALAIQPEVILFDEPTSALDPELVGGILELIQDIAHNDTTMILVTHEMTFAKEVSDYVIFLDQGHILEDGSPAQVFEQPKHERTKQFIQGFSGVMV</sequence>
<dbReference type="InterPro" id="IPR017871">
    <property type="entry name" value="ABC_transporter-like_CS"/>
</dbReference>
<dbReference type="GO" id="GO:0015424">
    <property type="term" value="F:ABC-type amino acid transporter activity"/>
    <property type="evidence" value="ECO:0007669"/>
    <property type="project" value="InterPro"/>
</dbReference>
<protein>
    <submittedName>
        <fullName evidence="8">Amino acid ABC transporter ATP-binding protein</fullName>
    </submittedName>
</protein>
<dbReference type="Gene3D" id="3.40.50.300">
    <property type="entry name" value="P-loop containing nucleotide triphosphate hydrolases"/>
    <property type="match status" value="1"/>
</dbReference>
<gene>
    <name evidence="8" type="ORF">CL176_11235</name>
</gene>
<dbReference type="OrthoDB" id="1679618at2"/>
<evidence type="ECO:0000256" key="4">
    <source>
        <dbReference type="ARBA" id="ARBA00022741"/>
    </source>
</evidence>
<dbReference type="KEGG" id="abae:CL176_11235"/>
<dbReference type="AlphaFoldDB" id="A0A347WN66"/>
<dbReference type="InterPro" id="IPR050086">
    <property type="entry name" value="MetN_ABC_transporter-like"/>
</dbReference>
<dbReference type="InterPro" id="IPR027417">
    <property type="entry name" value="P-loop_NTPase"/>
</dbReference>
<evidence type="ECO:0000256" key="5">
    <source>
        <dbReference type="ARBA" id="ARBA00022840"/>
    </source>
</evidence>
<dbReference type="Pfam" id="PF00005">
    <property type="entry name" value="ABC_tran"/>
    <property type="match status" value="1"/>
</dbReference>
<dbReference type="GO" id="GO:0016887">
    <property type="term" value="F:ATP hydrolysis activity"/>
    <property type="evidence" value="ECO:0007669"/>
    <property type="project" value="InterPro"/>
</dbReference>
<keyword evidence="6" id="KW-0472">Membrane</keyword>
<dbReference type="Proteomes" id="UP000263232">
    <property type="component" value="Chromosome"/>
</dbReference>
<evidence type="ECO:0000256" key="6">
    <source>
        <dbReference type="ARBA" id="ARBA00023136"/>
    </source>
</evidence>
<dbReference type="PROSITE" id="PS50893">
    <property type="entry name" value="ABC_TRANSPORTER_2"/>
    <property type="match status" value="1"/>
</dbReference>
<dbReference type="InterPro" id="IPR003439">
    <property type="entry name" value="ABC_transporter-like_ATP-bd"/>
</dbReference>
<accession>A0A347WN66</accession>
<dbReference type="SUPFAM" id="SSF52540">
    <property type="entry name" value="P-loop containing nucleoside triphosphate hydrolases"/>
    <property type="match status" value="1"/>
</dbReference>
<evidence type="ECO:0000256" key="1">
    <source>
        <dbReference type="ARBA" id="ARBA00004202"/>
    </source>
</evidence>
<evidence type="ECO:0000256" key="3">
    <source>
        <dbReference type="ARBA" id="ARBA00022475"/>
    </source>
</evidence>
<evidence type="ECO:0000313" key="8">
    <source>
        <dbReference type="EMBL" id="AXY26523.1"/>
    </source>
</evidence>
<dbReference type="SMART" id="SM00382">
    <property type="entry name" value="AAA"/>
    <property type="match status" value="1"/>
</dbReference>
<dbReference type="PANTHER" id="PTHR43166:SF35">
    <property type="entry name" value="L-CYSTINE IMPORT ATP-BINDING PROTEIN TCYN"/>
    <property type="match status" value="1"/>
</dbReference>
<comment type="subcellular location">
    <subcellularLocation>
        <location evidence="1">Cell membrane</location>
        <topology evidence="1">Peripheral membrane protein</topology>
    </subcellularLocation>
</comment>